<dbReference type="InterPro" id="IPR038352">
    <property type="entry name" value="Imelysin_sf"/>
</dbReference>
<dbReference type="InterPro" id="IPR018976">
    <property type="entry name" value="Imelysin-like"/>
</dbReference>
<name>A0A4P7XDS7_9ALTE</name>
<evidence type="ECO:0000256" key="2">
    <source>
        <dbReference type="ARBA" id="ARBA00022729"/>
    </source>
</evidence>
<gene>
    <name evidence="4" type="ORF">soil367_03385</name>
</gene>
<dbReference type="AlphaFoldDB" id="A0A4P7XDS7"/>
<organism evidence="4 5">
    <name type="scientific">Hydrocarboniclastica marina</name>
    <dbReference type="NCBI Taxonomy" id="2259620"/>
    <lineage>
        <taxon>Bacteria</taxon>
        <taxon>Pseudomonadati</taxon>
        <taxon>Pseudomonadota</taxon>
        <taxon>Gammaproteobacteria</taxon>
        <taxon>Alteromonadales</taxon>
        <taxon>Alteromonadaceae</taxon>
        <taxon>Hydrocarboniclastica</taxon>
    </lineage>
</organism>
<keyword evidence="5" id="KW-1185">Reference proteome</keyword>
<proteinExistence type="predicted"/>
<reference evidence="4 5" key="1">
    <citation type="submission" date="2018-07" db="EMBL/GenBank/DDBJ databases">
        <title>Marsedoiliclastica nanhaica gen. nov. sp. nov., a novel marine hydrocarbonoclastic bacterium isolated from an in-situ enriched hydrocarbon-degrading consortium in deep-sea sediment.</title>
        <authorList>
            <person name="Dong C."/>
            <person name="Ma T."/>
            <person name="Liu R."/>
            <person name="Shao Z."/>
        </authorList>
    </citation>
    <scope>NUCLEOTIDE SEQUENCE [LARGE SCALE GENOMIC DNA]</scope>
    <source>
        <strain evidence="5">soil36-7</strain>
    </source>
</reference>
<accession>A0A4P7XDS7</accession>
<evidence type="ECO:0000313" key="4">
    <source>
        <dbReference type="EMBL" id="QCF25059.1"/>
    </source>
</evidence>
<dbReference type="Pfam" id="PF09375">
    <property type="entry name" value="Peptidase_M75"/>
    <property type="match status" value="1"/>
</dbReference>
<dbReference type="RefSeq" id="WP_136546895.1">
    <property type="nucleotide sequence ID" value="NZ_CP031093.1"/>
</dbReference>
<evidence type="ECO:0000259" key="3">
    <source>
        <dbReference type="Pfam" id="PF09375"/>
    </source>
</evidence>
<protein>
    <recommendedName>
        <fullName evidence="3">Imelysin-like domain-containing protein</fullName>
    </recommendedName>
</protein>
<dbReference type="OrthoDB" id="9764688at2"/>
<sequence length="390" mass="42137">MGSSGDLAGYIASRTWPARLLGAALSVLLVAGCSDRQHSEEPPPSIEQADIEYAPANADPALAAAHRMALTTRQELCAASSVLESQVAEFMQSPSRAGLGSAREAWRTAHQNWQHWRRLLLTAGLDESDTAHPMIDVEPILPGYLDSVPGYPISGLVYSEVPLDPQALAEEHLSTDLYYVVLGFHPLEFMLWGAPDEDGKPTRKATAFEPASHADADTVPAADRRRTLTQSMAGLLQLAVEEHCAPTVPLPDLSGLAMLFATEGKPPTAIGRRDLLVAWLDELAQTLARWRSQPSGEDNNGMPLWHSAFARTDFTELDAEWSWLMRHFWPEAGPDVSAAKRLGLSLRNLAEAEPAPPGLDDISATRDAAMALAQTLTGNASSASKKDLVQ</sequence>
<dbReference type="Proteomes" id="UP000298049">
    <property type="component" value="Chromosome"/>
</dbReference>
<evidence type="ECO:0000313" key="5">
    <source>
        <dbReference type="Proteomes" id="UP000298049"/>
    </source>
</evidence>
<keyword evidence="2" id="KW-0732">Signal</keyword>
<comment type="subcellular location">
    <subcellularLocation>
        <location evidence="1">Cell envelope</location>
    </subcellularLocation>
</comment>
<feature type="domain" description="Imelysin-like" evidence="3">
    <location>
        <begin position="75"/>
        <end position="378"/>
    </location>
</feature>
<evidence type="ECO:0000256" key="1">
    <source>
        <dbReference type="ARBA" id="ARBA00004196"/>
    </source>
</evidence>
<dbReference type="KEGG" id="hmi:soil367_03385"/>
<dbReference type="EMBL" id="CP031093">
    <property type="protein sequence ID" value="QCF25059.1"/>
    <property type="molecule type" value="Genomic_DNA"/>
</dbReference>
<dbReference type="GO" id="GO:0030313">
    <property type="term" value="C:cell envelope"/>
    <property type="evidence" value="ECO:0007669"/>
    <property type="project" value="UniProtKB-SubCell"/>
</dbReference>
<dbReference type="Gene3D" id="1.20.1420.20">
    <property type="entry name" value="M75 peptidase, HXXE motif"/>
    <property type="match status" value="1"/>
</dbReference>